<gene>
    <name evidence="1" type="ORF">METZ01_LOCUS373315</name>
</gene>
<accession>A0A382TGC2</accession>
<sequence length="134" mass="14947">MRKLIVLLILLFLLSGCFETSLVMGPAIGGAQGKLAQSSVSTALSYGVKYKTGKYPIQHILKQKKEKAVKTASLMGEKVLTTTDKIKHNLVKKPEVKLVEANYKTIKAKITKLKIRTISKKIFVHEPRFSYSAR</sequence>
<dbReference type="PROSITE" id="PS51257">
    <property type="entry name" value="PROKAR_LIPOPROTEIN"/>
    <property type="match status" value="1"/>
</dbReference>
<evidence type="ECO:0008006" key="2">
    <source>
        <dbReference type="Google" id="ProtNLM"/>
    </source>
</evidence>
<protein>
    <recommendedName>
        <fullName evidence="2">Lipoprotein</fullName>
    </recommendedName>
</protein>
<reference evidence="1" key="1">
    <citation type="submission" date="2018-05" db="EMBL/GenBank/DDBJ databases">
        <authorList>
            <person name="Lanie J.A."/>
            <person name="Ng W.-L."/>
            <person name="Kazmierczak K.M."/>
            <person name="Andrzejewski T.M."/>
            <person name="Davidsen T.M."/>
            <person name="Wayne K.J."/>
            <person name="Tettelin H."/>
            <person name="Glass J.I."/>
            <person name="Rusch D."/>
            <person name="Podicherti R."/>
            <person name="Tsui H.-C.T."/>
            <person name="Winkler M.E."/>
        </authorList>
    </citation>
    <scope>NUCLEOTIDE SEQUENCE</scope>
</reference>
<organism evidence="1">
    <name type="scientific">marine metagenome</name>
    <dbReference type="NCBI Taxonomy" id="408172"/>
    <lineage>
        <taxon>unclassified sequences</taxon>
        <taxon>metagenomes</taxon>
        <taxon>ecological metagenomes</taxon>
    </lineage>
</organism>
<dbReference type="AlphaFoldDB" id="A0A382TGC2"/>
<evidence type="ECO:0000313" key="1">
    <source>
        <dbReference type="EMBL" id="SVD20461.1"/>
    </source>
</evidence>
<name>A0A382TGC2_9ZZZZ</name>
<proteinExistence type="predicted"/>
<dbReference type="EMBL" id="UINC01135979">
    <property type="protein sequence ID" value="SVD20461.1"/>
    <property type="molecule type" value="Genomic_DNA"/>
</dbReference>